<dbReference type="Proteomes" id="UP000613160">
    <property type="component" value="Unassembled WGS sequence"/>
</dbReference>
<dbReference type="AlphaFoldDB" id="A0A916Y0N0"/>
<feature type="transmembrane region" description="Helical" evidence="1">
    <location>
        <begin position="291"/>
        <end position="309"/>
    </location>
</feature>
<sequence>MAGIVLIFAVNILVFSIVSVQLVPLGDEDSFLRAAAGLLDNWVMEPYPYSDVRPYGYPLFLVLPVWIGRVFQIDPRIPATVVQSAIYVGAAAALSWEISRVNRTFGIAALFGFSANFFAAAYLTHAMSDGLTIGLALWLAVVAVRVLRAPTFSLVLIGALLLGYSVMVRPANLFLIPLWGAALAVSYRKNFGRLVAAGALSAVVFAGILAPQAYHNRYYYGSTNLLTVVDLGTTQQGLGVLALKYYTLLTPPGFPAVTYNPELQVFAQPANVFYQNPLQVGRPLTWPRIDWYFMHPLQGLATVTLHLFGALDQDFIIPYTSDLTPPLRWPISIINHAVLLLSVIGAVKIMQALSVRKRWEVGIVGVAFLLGFCGVYGTAAVESRFGLPVLAFLFPLAFVGAVCVARMTMSGRVAVAISLSLYVVLALCLSEWLQRQAPPIVAQKQMDDAERRRQAD</sequence>
<dbReference type="EMBL" id="BMJJ01000007">
    <property type="protein sequence ID" value="GGD24451.1"/>
    <property type="molecule type" value="Genomic_DNA"/>
</dbReference>
<comment type="caution">
    <text evidence="2">The sequence shown here is derived from an EMBL/GenBank/DDBJ whole genome shotgun (WGS) entry which is preliminary data.</text>
</comment>
<feature type="transmembrane region" description="Helical" evidence="1">
    <location>
        <begin position="105"/>
        <end position="124"/>
    </location>
</feature>
<keyword evidence="1" id="KW-0472">Membrane</keyword>
<protein>
    <submittedName>
        <fullName evidence="2">Uncharacterized protein</fullName>
    </submittedName>
</protein>
<feature type="transmembrane region" description="Helical" evidence="1">
    <location>
        <begin position="329"/>
        <end position="347"/>
    </location>
</feature>
<feature type="transmembrane region" description="Helical" evidence="1">
    <location>
        <begin position="359"/>
        <end position="379"/>
    </location>
</feature>
<reference evidence="2" key="2">
    <citation type="submission" date="2020-09" db="EMBL/GenBank/DDBJ databases">
        <authorList>
            <person name="Sun Q."/>
            <person name="Zhou Y."/>
        </authorList>
    </citation>
    <scope>NUCLEOTIDE SEQUENCE</scope>
    <source>
        <strain evidence="2">CGMCC 1.15493</strain>
    </source>
</reference>
<gene>
    <name evidence="2" type="ORF">GCM10011335_29200</name>
</gene>
<evidence type="ECO:0000313" key="2">
    <source>
        <dbReference type="EMBL" id="GGD24451.1"/>
    </source>
</evidence>
<feature type="transmembrane region" description="Helical" evidence="1">
    <location>
        <begin position="385"/>
        <end position="406"/>
    </location>
</feature>
<evidence type="ECO:0000313" key="3">
    <source>
        <dbReference type="Proteomes" id="UP000613160"/>
    </source>
</evidence>
<feature type="transmembrane region" description="Helical" evidence="1">
    <location>
        <begin position="191"/>
        <end position="210"/>
    </location>
</feature>
<proteinExistence type="predicted"/>
<accession>A0A916Y0N0</accession>
<feature type="transmembrane region" description="Helical" evidence="1">
    <location>
        <begin position="6"/>
        <end position="25"/>
    </location>
</feature>
<feature type="transmembrane region" description="Helical" evidence="1">
    <location>
        <begin position="130"/>
        <end position="147"/>
    </location>
</feature>
<feature type="transmembrane region" description="Helical" evidence="1">
    <location>
        <begin position="154"/>
        <end position="179"/>
    </location>
</feature>
<keyword evidence="3" id="KW-1185">Reference proteome</keyword>
<feature type="transmembrane region" description="Helical" evidence="1">
    <location>
        <begin position="413"/>
        <end position="433"/>
    </location>
</feature>
<reference evidence="2" key="1">
    <citation type="journal article" date="2014" name="Int. J. Syst. Evol. Microbiol.">
        <title>Complete genome sequence of Corynebacterium casei LMG S-19264T (=DSM 44701T), isolated from a smear-ripened cheese.</title>
        <authorList>
            <consortium name="US DOE Joint Genome Institute (JGI-PGF)"/>
            <person name="Walter F."/>
            <person name="Albersmeier A."/>
            <person name="Kalinowski J."/>
            <person name="Ruckert C."/>
        </authorList>
    </citation>
    <scope>NUCLEOTIDE SEQUENCE</scope>
    <source>
        <strain evidence="2">CGMCC 1.15493</strain>
    </source>
</reference>
<keyword evidence="1" id="KW-0812">Transmembrane</keyword>
<name>A0A916Y0N0_9HYPH</name>
<keyword evidence="1" id="KW-1133">Transmembrane helix</keyword>
<evidence type="ECO:0000256" key="1">
    <source>
        <dbReference type="SAM" id="Phobius"/>
    </source>
</evidence>
<organism evidence="2 3">
    <name type="scientific">Aureimonas glaciei</name>
    <dbReference type="NCBI Taxonomy" id="1776957"/>
    <lineage>
        <taxon>Bacteria</taxon>
        <taxon>Pseudomonadati</taxon>
        <taxon>Pseudomonadota</taxon>
        <taxon>Alphaproteobacteria</taxon>
        <taxon>Hyphomicrobiales</taxon>
        <taxon>Aurantimonadaceae</taxon>
        <taxon>Aureimonas</taxon>
    </lineage>
</organism>